<evidence type="ECO:0000313" key="2">
    <source>
        <dbReference type="Proteomes" id="UP000229364"/>
    </source>
</evidence>
<accession>A0A2M7VHZ0</accession>
<gene>
    <name evidence="1" type="ORF">COX74_02585</name>
</gene>
<protein>
    <submittedName>
        <fullName evidence="1">Uncharacterized protein</fullName>
    </submittedName>
</protein>
<name>A0A2M7VHZ0_9BACT</name>
<dbReference type="AlphaFoldDB" id="A0A2M7VHZ0"/>
<dbReference type="EMBL" id="PFPR01000064">
    <property type="protein sequence ID" value="PJA01462.1"/>
    <property type="molecule type" value="Genomic_DNA"/>
</dbReference>
<reference evidence="2" key="1">
    <citation type="submission" date="2017-09" db="EMBL/GenBank/DDBJ databases">
        <title>Depth-based differentiation of microbial function through sediment-hosted aquifers and enrichment of novel symbionts in the deep terrestrial subsurface.</title>
        <authorList>
            <person name="Probst A.J."/>
            <person name="Ladd B."/>
            <person name="Jarett J.K."/>
            <person name="Geller-Mcgrath D.E."/>
            <person name="Sieber C.M.K."/>
            <person name="Emerson J.B."/>
            <person name="Anantharaman K."/>
            <person name="Thomas B.C."/>
            <person name="Malmstrom R."/>
            <person name="Stieglmeier M."/>
            <person name="Klingl A."/>
            <person name="Woyke T."/>
            <person name="Ryan C.M."/>
            <person name="Banfield J.F."/>
        </authorList>
    </citation>
    <scope>NUCLEOTIDE SEQUENCE [LARGE SCALE GENOMIC DNA]</scope>
</reference>
<evidence type="ECO:0000313" key="1">
    <source>
        <dbReference type="EMBL" id="PJA01462.1"/>
    </source>
</evidence>
<organism evidence="1 2">
    <name type="scientific">bacterium (Candidatus Gribaldobacteria) CG_4_10_14_0_2_um_filter_41_16</name>
    <dbReference type="NCBI Taxonomy" id="2014265"/>
    <lineage>
        <taxon>Bacteria</taxon>
        <taxon>Candidatus Gribaldobacteria</taxon>
    </lineage>
</organism>
<dbReference type="Proteomes" id="UP000229364">
    <property type="component" value="Unassembled WGS sequence"/>
</dbReference>
<comment type="caution">
    <text evidence="1">The sequence shown here is derived from an EMBL/GenBank/DDBJ whole genome shotgun (WGS) entry which is preliminary data.</text>
</comment>
<sequence length="171" mass="19030">MWNGGHIYTTDLTAIGNVGIGTSPSYSNKLEVYGNVNIQGTLSASTKNFVIDHPLDPENKQLIHSSLEGPEIAVFYRGEAQLQNGKAEVVLPNYFEALTRKENRTVLLTPKFDSHEPISNLAASAVQNGRFSARAIDQNNPSQKFYWEVKAVRADIALLEVERLKTEKEKK</sequence>
<proteinExistence type="predicted"/>